<dbReference type="GO" id="GO:0032877">
    <property type="term" value="P:positive regulation of DNA endoreduplication"/>
    <property type="evidence" value="ECO:0007669"/>
    <property type="project" value="TreeGrafter"/>
</dbReference>
<evidence type="ECO:0000256" key="1">
    <source>
        <dbReference type="ARBA" id="ARBA00004319"/>
    </source>
</evidence>
<name>A0A6A2Z164_HIBSY</name>
<keyword evidence="2 9" id="KW-0479">Metal-binding</keyword>
<keyword evidence="7" id="KW-0325">Glycoprotein</keyword>
<organism evidence="11 12">
    <name type="scientific">Hibiscus syriacus</name>
    <name type="common">Rose of Sharon</name>
    <dbReference type="NCBI Taxonomy" id="106335"/>
    <lineage>
        <taxon>Eukaryota</taxon>
        <taxon>Viridiplantae</taxon>
        <taxon>Streptophyta</taxon>
        <taxon>Embryophyta</taxon>
        <taxon>Tracheophyta</taxon>
        <taxon>Spermatophyta</taxon>
        <taxon>Magnoliopsida</taxon>
        <taxon>eudicotyledons</taxon>
        <taxon>Gunneridae</taxon>
        <taxon>Pentapetalae</taxon>
        <taxon>rosids</taxon>
        <taxon>malvids</taxon>
        <taxon>Malvales</taxon>
        <taxon>Malvaceae</taxon>
        <taxon>Malvoideae</taxon>
        <taxon>Hibiscus</taxon>
    </lineage>
</organism>
<evidence type="ECO:0000256" key="8">
    <source>
        <dbReference type="ARBA" id="ARBA00023294"/>
    </source>
</evidence>
<dbReference type="GO" id="GO:0010011">
    <property type="term" value="F:auxin binding"/>
    <property type="evidence" value="ECO:0007669"/>
    <property type="project" value="InterPro"/>
</dbReference>
<dbReference type="GO" id="GO:0000911">
    <property type="term" value="P:cytokinesis by cell plate formation"/>
    <property type="evidence" value="ECO:0007669"/>
    <property type="project" value="TreeGrafter"/>
</dbReference>
<sequence>MVGLCFVSFFLFLNLVPLFQTLEASHCFIKGLPLVRNIAKLPQDNYGRGGLSHITVAGSLLHGLKEVEVWLQTFALGSSTPIHRHSCEEFLLFSKGVAPYIFPQVWNTNEHKDLQMLVIISQPPIKVCCLWPHPSKCLLVDTFASYLFVKQSKRSQIRVGAMAADEGEVKIEKFDGKQPEGMKNEDWTLLDRQTLRVIRLILSRNVTFNIAKENTTAGLMAALSSMYEKPSASNKVHLMRRLFNLRMTEGASMAQHLNELNTITTQLSSVEIEFDDEVRALFLLSSLPDSWNATVTTILDSRASFHYTLYREIMENYVNGDFGKVHLADDETLKIVGKGDIRLKLSNQTTWILKGVRHILGLKRNLIFVGQLDGEEYNTTFSGCEWKITKRALFIARGKKTGTLYVTSNLENIIAGADADGKSNL</sequence>
<dbReference type="Proteomes" id="UP000436088">
    <property type="component" value="Unassembled WGS sequence"/>
</dbReference>
<keyword evidence="5 9" id="KW-0862">Zinc</keyword>
<dbReference type="GO" id="GO:0051781">
    <property type="term" value="P:positive regulation of cell division"/>
    <property type="evidence" value="ECO:0007669"/>
    <property type="project" value="TreeGrafter"/>
</dbReference>
<dbReference type="PRINTS" id="PR00655">
    <property type="entry name" value="AUXINBINDNGP"/>
</dbReference>
<dbReference type="InterPro" id="IPR011051">
    <property type="entry name" value="RmlC_Cupin_sf"/>
</dbReference>
<dbReference type="GO" id="GO:0046872">
    <property type="term" value="F:metal ion binding"/>
    <property type="evidence" value="ECO:0007669"/>
    <property type="project" value="UniProtKB-KW"/>
</dbReference>
<dbReference type="GO" id="GO:0045793">
    <property type="term" value="P:positive regulation of cell size"/>
    <property type="evidence" value="ECO:0007669"/>
    <property type="project" value="TreeGrafter"/>
</dbReference>
<evidence type="ECO:0000256" key="6">
    <source>
        <dbReference type="ARBA" id="ARBA00023170"/>
    </source>
</evidence>
<keyword evidence="6" id="KW-0675">Receptor</keyword>
<feature type="binding site" evidence="9">
    <location>
        <position position="89"/>
    </location>
    <ligand>
        <name>Zn(2+)</name>
        <dbReference type="ChEBI" id="CHEBI:29105"/>
    </ligand>
</feature>
<keyword evidence="3 10" id="KW-0732">Signal</keyword>
<dbReference type="GO" id="GO:0009826">
    <property type="term" value="P:unidimensional cell growth"/>
    <property type="evidence" value="ECO:0007669"/>
    <property type="project" value="TreeGrafter"/>
</dbReference>
<feature type="signal peptide" evidence="10">
    <location>
        <begin position="1"/>
        <end position="24"/>
    </location>
</feature>
<dbReference type="Gene3D" id="2.60.120.10">
    <property type="entry name" value="Jelly Rolls"/>
    <property type="match status" value="1"/>
</dbReference>
<evidence type="ECO:0000313" key="11">
    <source>
        <dbReference type="EMBL" id="KAE8685506.1"/>
    </source>
</evidence>
<comment type="subcellular location">
    <subcellularLocation>
        <location evidence="1">Endoplasmic reticulum lumen</location>
    </subcellularLocation>
</comment>
<dbReference type="PANTHER" id="PTHR37236:SF1">
    <property type="entry name" value="AUXIN-BINDING PROTEIN 1"/>
    <property type="match status" value="1"/>
</dbReference>
<reference evidence="11" key="1">
    <citation type="submission" date="2019-09" db="EMBL/GenBank/DDBJ databases">
        <title>Draft genome information of white flower Hibiscus syriacus.</title>
        <authorList>
            <person name="Kim Y.-M."/>
        </authorList>
    </citation>
    <scope>NUCLEOTIDE SEQUENCE [LARGE SCALE GENOMIC DNA]</scope>
    <source>
        <strain evidence="11">YM2019G1</strain>
    </source>
</reference>
<dbReference type="Pfam" id="PF14223">
    <property type="entry name" value="Retrotran_gag_2"/>
    <property type="match status" value="1"/>
</dbReference>
<evidence type="ECO:0000256" key="3">
    <source>
        <dbReference type="ARBA" id="ARBA00022729"/>
    </source>
</evidence>
<accession>A0A6A2Z164</accession>
<protein>
    <submittedName>
        <fullName evidence="11">Auxin-binding protein 1</fullName>
    </submittedName>
</protein>
<evidence type="ECO:0000313" key="12">
    <source>
        <dbReference type="Proteomes" id="UP000436088"/>
    </source>
</evidence>
<dbReference type="InterPro" id="IPR014710">
    <property type="entry name" value="RmlC-like_jellyroll"/>
</dbReference>
<dbReference type="GO" id="GO:0009734">
    <property type="term" value="P:auxin-activated signaling pathway"/>
    <property type="evidence" value="ECO:0007669"/>
    <property type="project" value="UniProtKB-KW"/>
</dbReference>
<evidence type="ECO:0000256" key="7">
    <source>
        <dbReference type="ARBA" id="ARBA00023180"/>
    </source>
</evidence>
<feature type="chain" id="PRO_5025416785" evidence="10">
    <location>
        <begin position="25"/>
        <end position="425"/>
    </location>
</feature>
<dbReference type="EMBL" id="VEPZ02001230">
    <property type="protein sequence ID" value="KAE8685506.1"/>
    <property type="molecule type" value="Genomic_DNA"/>
</dbReference>
<feature type="binding site" evidence="9">
    <location>
        <position position="83"/>
    </location>
    <ligand>
        <name>Zn(2+)</name>
        <dbReference type="ChEBI" id="CHEBI:29105"/>
    </ligand>
</feature>
<keyword evidence="12" id="KW-1185">Reference proteome</keyword>
<dbReference type="PANTHER" id="PTHR37236">
    <property type="entry name" value="AUXIN-BINDING PROTEIN 1"/>
    <property type="match status" value="1"/>
</dbReference>
<feature type="binding site" evidence="9">
    <location>
        <position position="85"/>
    </location>
    <ligand>
        <name>Zn(2+)</name>
        <dbReference type="ChEBI" id="CHEBI:29105"/>
    </ligand>
</feature>
<evidence type="ECO:0000256" key="2">
    <source>
        <dbReference type="ARBA" id="ARBA00022723"/>
    </source>
</evidence>
<comment type="caution">
    <text evidence="11">The sequence shown here is derived from an EMBL/GenBank/DDBJ whole genome shotgun (WGS) entry which is preliminary data.</text>
</comment>
<gene>
    <name evidence="11" type="ORF">F3Y22_tig00111096pilonHSYRG00071</name>
</gene>
<keyword evidence="8" id="KW-0927">Auxin signaling pathway</keyword>
<evidence type="ECO:0000256" key="5">
    <source>
        <dbReference type="ARBA" id="ARBA00022833"/>
    </source>
</evidence>
<evidence type="ECO:0000256" key="9">
    <source>
        <dbReference type="PIRSR" id="PIRSR600526-2"/>
    </source>
</evidence>
<dbReference type="InterPro" id="IPR000526">
    <property type="entry name" value="Auxin-bd"/>
</dbReference>
<dbReference type="AlphaFoldDB" id="A0A6A2Z164"/>
<evidence type="ECO:0000256" key="10">
    <source>
        <dbReference type="SAM" id="SignalP"/>
    </source>
</evidence>
<dbReference type="Pfam" id="PF02041">
    <property type="entry name" value="Auxin_BP"/>
    <property type="match status" value="2"/>
</dbReference>
<evidence type="ECO:0000256" key="4">
    <source>
        <dbReference type="ARBA" id="ARBA00022824"/>
    </source>
</evidence>
<dbReference type="GO" id="GO:0005788">
    <property type="term" value="C:endoplasmic reticulum lumen"/>
    <property type="evidence" value="ECO:0007669"/>
    <property type="project" value="UniProtKB-SubCell"/>
</dbReference>
<keyword evidence="4" id="KW-0256">Endoplasmic reticulum</keyword>
<proteinExistence type="predicted"/>
<dbReference type="SUPFAM" id="SSF51182">
    <property type="entry name" value="RmlC-like cupins"/>
    <property type="match status" value="1"/>
</dbReference>